<keyword evidence="5" id="KW-1185">Reference proteome</keyword>
<evidence type="ECO:0000256" key="2">
    <source>
        <dbReference type="SAM" id="Phobius"/>
    </source>
</evidence>
<dbReference type="EMBL" id="ADAS02000154">
    <property type="protein sequence ID" value="OAV88781.1"/>
    <property type="molecule type" value="Genomic_DNA"/>
</dbReference>
<feature type="compositionally biased region" description="Polar residues" evidence="1">
    <location>
        <begin position="76"/>
        <end position="91"/>
    </location>
</feature>
<dbReference type="Proteomes" id="UP000005240">
    <property type="component" value="Unassembled WGS sequence"/>
</dbReference>
<evidence type="ECO:0000313" key="4">
    <source>
        <dbReference type="EnsemblFungi" id="PTTG_06696-t43_1-p1"/>
    </source>
</evidence>
<dbReference type="OrthoDB" id="5582002at2759"/>
<protein>
    <submittedName>
        <fullName evidence="3 4">Uncharacterized protein</fullName>
    </submittedName>
</protein>
<sequence length="367" mass="40821">MAQGKFFDEDDLDSHELRSTHYQPYQHPSQNQNQNPPMSSRDHNAFGDDSDSEDDQPRLGAPEDDAPPEFDVYKDFNNTGVRYTTLLQGTTDEPKLDREEFEEGHPNQLSKTQSPILDSEKSRQNRGEDYSTIGEPLSAAPSQSRFQVDQPTLASASKPQGKLSQLKNSKNRWKIGSIIAFVAIACLGVVVFFLIPRQPFISFEAPPRLSKKEDNHLIFSASKPTNFSFDAQLDLSLDGRPSYLPTLIRGFKVTINDLGATPDSVRLATGRLDNGFTASTKKLTALTLDVHFKYEAKLPSDTLWQVWRKACGNIAESTVNGTITRPSVQLFLLIEFNVIGMFSTRYDSTQLTNVGCPAELPPGAPSF</sequence>
<dbReference type="VEuPathDB" id="FungiDB:PTTG_06696"/>
<keyword evidence="2" id="KW-0812">Transmembrane</keyword>
<feature type="compositionally biased region" description="Polar residues" evidence="1">
    <location>
        <begin position="107"/>
        <end position="116"/>
    </location>
</feature>
<reference evidence="4 5" key="3">
    <citation type="journal article" date="2017" name="G3 (Bethesda)">
        <title>Comparative analysis highlights variable genome content of wheat rusts and divergence of the mating loci.</title>
        <authorList>
            <person name="Cuomo C.A."/>
            <person name="Bakkeren G."/>
            <person name="Khalil H.B."/>
            <person name="Panwar V."/>
            <person name="Joly D."/>
            <person name="Linning R."/>
            <person name="Sakthikumar S."/>
            <person name="Song X."/>
            <person name="Adiconis X."/>
            <person name="Fan L."/>
            <person name="Goldberg J.M."/>
            <person name="Levin J.Z."/>
            <person name="Young S."/>
            <person name="Zeng Q."/>
            <person name="Anikster Y."/>
            <person name="Bruce M."/>
            <person name="Wang M."/>
            <person name="Yin C."/>
            <person name="McCallum B."/>
            <person name="Szabo L.J."/>
            <person name="Hulbert S."/>
            <person name="Chen X."/>
            <person name="Fellers J.P."/>
        </authorList>
    </citation>
    <scope>NUCLEOTIDE SEQUENCE</scope>
    <source>
        <strain evidence="5">Isolate 1-1 / race 1 (BBBD)</strain>
        <strain evidence="4">isolate 1-1 / race 1 (BBBD)</strain>
    </source>
</reference>
<evidence type="ECO:0000313" key="3">
    <source>
        <dbReference type="EMBL" id="OAV88781.1"/>
    </source>
</evidence>
<reference evidence="3" key="2">
    <citation type="submission" date="2016-05" db="EMBL/GenBank/DDBJ databases">
        <title>Comparative analysis highlights variable genome content of wheat rusts and divergence of the mating loci.</title>
        <authorList>
            <person name="Cuomo C.A."/>
            <person name="Bakkeren G."/>
            <person name="Szabo L."/>
            <person name="Khalil H."/>
            <person name="Joly D."/>
            <person name="Goldberg J."/>
            <person name="Young S."/>
            <person name="Zeng Q."/>
            <person name="Fellers J."/>
        </authorList>
    </citation>
    <scope>NUCLEOTIDE SEQUENCE [LARGE SCALE GENOMIC DNA]</scope>
    <source>
        <strain evidence="3">1-1 BBBD Race 1</strain>
    </source>
</reference>
<feature type="transmembrane region" description="Helical" evidence="2">
    <location>
        <begin position="175"/>
        <end position="195"/>
    </location>
</feature>
<reference evidence="3" key="1">
    <citation type="submission" date="2009-11" db="EMBL/GenBank/DDBJ databases">
        <authorList>
            <consortium name="The Broad Institute Genome Sequencing Platform"/>
            <person name="Ward D."/>
            <person name="Feldgarden M."/>
            <person name="Earl A."/>
            <person name="Young S.K."/>
            <person name="Zeng Q."/>
            <person name="Koehrsen M."/>
            <person name="Alvarado L."/>
            <person name="Berlin A."/>
            <person name="Bochicchio J."/>
            <person name="Borenstein D."/>
            <person name="Chapman S.B."/>
            <person name="Chen Z."/>
            <person name="Engels R."/>
            <person name="Freedman E."/>
            <person name="Gellesch M."/>
            <person name="Goldberg J."/>
            <person name="Griggs A."/>
            <person name="Gujja S."/>
            <person name="Heilman E."/>
            <person name="Heiman D."/>
            <person name="Hepburn T."/>
            <person name="Howarth C."/>
            <person name="Jen D."/>
            <person name="Larson L."/>
            <person name="Lewis B."/>
            <person name="Mehta T."/>
            <person name="Park D."/>
            <person name="Pearson M."/>
            <person name="Roberts A."/>
            <person name="Saif S."/>
            <person name="Shea T."/>
            <person name="Shenoy N."/>
            <person name="Sisk P."/>
            <person name="Stolte C."/>
            <person name="Sykes S."/>
            <person name="Thomson T."/>
            <person name="Walk T."/>
            <person name="White J."/>
            <person name="Yandava C."/>
            <person name="Izard J."/>
            <person name="Baranova O.V."/>
            <person name="Blanton J.M."/>
            <person name="Tanner A.C."/>
            <person name="Dewhirst F.E."/>
            <person name="Haas B."/>
            <person name="Nusbaum C."/>
            <person name="Birren B."/>
        </authorList>
    </citation>
    <scope>NUCLEOTIDE SEQUENCE [LARGE SCALE GENOMIC DNA]</scope>
    <source>
        <strain evidence="3">1-1 BBBD Race 1</strain>
    </source>
</reference>
<keyword evidence="2" id="KW-1133">Transmembrane helix</keyword>
<organism evidence="3">
    <name type="scientific">Puccinia triticina (isolate 1-1 / race 1 (BBBD))</name>
    <name type="common">Brown leaf rust fungus</name>
    <dbReference type="NCBI Taxonomy" id="630390"/>
    <lineage>
        <taxon>Eukaryota</taxon>
        <taxon>Fungi</taxon>
        <taxon>Dikarya</taxon>
        <taxon>Basidiomycota</taxon>
        <taxon>Pucciniomycotina</taxon>
        <taxon>Pucciniomycetes</taxon>
        <taxon>Pucciniales</taxon>
        <taxon>Pucciniaceae</taxon>
        <taxon>Puccinia</taxon>
    </lineage>
</organism>
<dbReference type="EnsemblFungi" id="PTTG_06696-t43_1">
    <property type="protein sequence ID" value="PTTG_06696-t43_1-p1"/>
    <property type="gene ID" value="PTTG_06696"/>
</dbReference>
<reference evidence="4" key="4">
    <citation type="submission" date="2025-05" db="UniProtKB">
        <authorList>
            <consortium name="EnsemblFungi"/>
        </authorList>
    </citation>
    <scope>IDENTIFICATION</scope>
    <source>
        <strain evidence="4">isolate 1-1 / race 1 (BBBD)</strain>
    </source>
</reference>
<dbReference type="OMA" id="RSTHYQP"/>
<evidence type="ECO:0000313" key="5">
    <source>
        <dbReference type="Proteomes" id="UP000005240"/>
    </source>
</evidence>
<proteinExistence type="predicted"/>
<dbReference type="STRING" id="630390.A0A0C4F0S6"/>
<gene>
    <name evidence="3" type="ORF">PTTG_06696</name>
</gene>
<feature type="compositionally biased region" description="Basic and acidic residues" evidence="1">
    <location>
        <begin position="118"/>
        <end position="129"/>
    </location>
</feature>
<feature type="compositionally biased region" description="Polar residues" evidence="1">
    <location>
        <begin position="140"/>
        <end position="161"/>
    </location>
</feature>
<accession>A0A0C4F0S6</accession>
<name>A0A0C4F0S6_PUCT1</name>
<feature type="region of interest" description="Disordered" evidence="1">
    <location>
        <begin position="1"/>
        <end position="161"/>
    </location>
</feature>
<dbReference type="AlphaFoldDB" id="A0A0C4F0S6"/>
<keyword evidence="2" id="KW-0472">Membrane</keyword>
<feature type="compositionally biased region" description="Low complexity" evidence="1">
    <location>
        <begin position="28"/>
        <end position="39"/>
    </location>
</feature>
<evidence type="ECO:0000256" key="1">
    <source>
        <dbReference type="SAM" id="MobiDB-lite"/>
    </source>
</evidence>